<dbReference type="EMBL" id="JACXSI010000066">
    <property type="protein sequence ID" value="MBD3110331.1"/>
    <property type="molecule type" value="Genomic_DNA"/>
</dbReference>
<accession>A0A927HD90</accession>
<dbReference type="AlphaFoldDB" id="A0A927HD90"/>
<feature type="domain" description="DUF2268" evidence="1">
    <location>
        <begin position="64"/>
        <end position="253"/>
    </location>
</feature>
<gene>
    <name evidence="2" type="ORF">IEO70_18555</name>
</gene>
<evidence type="ECO:0000313" key="2">
    <source>
        <dbReference type="EMBL" id="MBD3110331.1"/>
    </source>
</evidence>
<keyword evidence="3" id="KW-1185">Reference proteome</keyword>
<reference evidence="2" key="1">
    <citation type="submission" date="2020-09" db="EMBL/GenBank/DDBJ databases">
        <title>Bacillus faecalis sp. nov., a moderately halophilic bacterium isolated from cow faeces.</title>
        <authorList>
            <person name="Jiang L."/>
            <person name="Lee J."/>
        </authorList>
    </citation>
    <scope>NUCLEOTIDE SEQUENCE</scope>
    <source>
        <strain evidence="2">AGMB 02131</strain>
    </source>
</reference>
<dbReference type="RefSeq" id="WP_190999862.1">
    <property type="nucleotide sequence ID" value="NZ_JACXSI010000066.1"/>
</dbReference>
<evidence type="ECO:0000259" key="1">
    <source>
        <dbReference type="Pfam" id="PF10026"/>
    </source>
</evidence>
<proteinExistence type="predicted"/>
<dbReference type="InterPro" id="IPR018728">
    <property type="entry name" value="DUF2268"/>
</dbReference>
<dbReference type="Proteomes" id="UP000602076">
    <property type="component" value="Unassembled WGS sequence"/>
</dbReference>
<evidence type="ECO:0000313" key="3">
    <source>
        <dbReference type="Proteomes" id="UP000602076"/>
    </source>
</evidence>
<comment type="caution">
    <text evidence="2">The sequence shown here is derived from an EMBL/GenBank/DDBJ whole genome shotgun (WGS) entry which is preliminary data.</text>
</comment>
<organism evidence="2 3">
    <name type="scientific">Peribacillus faecalis</name>
    <dbReference type="NCBI Taxonomy" id="2772559"/>
    <lineage>
        <taxon>Bacteria</taxon>
        <taxon>Bacillati</taxon>
        <taxon>Bacillota</taxon>
        <taxon>Bacilli</taxon>
        <taxon>Bacillales</taxon>
        <taxon>Bacillaceae</taxon>
        <taxon>Peribacillus</taxon>
    </lineage>
</organism>
<dbReference type="Pfam" id="PF10026">
    <property type="entry name" value="DUF2268"/>
    <property type="match status" value="1"/>
</dbReference>
<name>A0A927HD90_9BACI</name>
<protein>
    <recommendedName>
        <fullName evidence="1">DUF2268 domain-containing protein</fullName>
    </recommendedName>
</protein>
<sequence length="259" mass="30819">MAVIRTDQWLTEHNYNSKEVCGELLPFFENPKEKELLFYLQQNGMYYSLSQGKRDCKSLIKEDVWTKVEKLYKEYKKEWRGPDVPVFIFPMKKQKLFKKSHFKSGLAFSDKLFLFLSPKVNQHHLEALFIHEYHHVCRLFKQKKRIEKYTLSDAIILEGLAEYTVQVVKGEEYLAPWTKQYSVEFLQSCWDSLFEKNLKVLKGDKKHDALIFGRGDYPEMIGYCLGFYLVEKYFEDRIFSVESSFSLPSGKVINNFFKK</sequence>